<dbReference type="Proteomes" id="UP000000263">
    <property type="component" value="Chromosome"/>
</dbReference>
<dbReference type="HOGENOM" id="CLU_1115113_0_0_0"/>
<sequence>MTLHLSAGEYVQRLRRIGLRPGERLVNNILHCGDAAVEPLIELATRVLLLYEEPPVAYAPIHALRLLGELRPLRMVEPLLKSVDAEFKSRGSAREIWQYEVPQMIGRIGAAVVAPLWSYIEDPACTPVERDGALLALAYATVIDKDVREPVIAELYRRLMQSDDRTLNAGIVRAIAYLGLADMYGDIMARYRASAVNQERMPASAARQMLLSQKTSGLANDAKLSLWERYDRFGPFPEPEDMNFDDDEE</sequence>
<proteinExistence type="predicted"/>
<dbReference type="eggNOG" id="ENOG50348EM">
    <property type="taxonomic scope" value="Bacteria"/>
</dbReference>
<evidence type="ECO:0000313" key="2">
    <source>
        <dbReference type="Proteomes" id="UP000000263"/>
    </source>
</evidence>
<keyword evidence="2" id="KW-1185">Reference proteome</keyword>
<dbReference type="AlphaFoldDB" id="A7NM87"/>
<organism evidence="1 2">
    <name type="scientific">Roseiflexus castenholzii (strain DSM 13941 / HLO8)</name>
    <dbReference type="NCBI Taxonomy" id="383372"/>
    <lineage>
        <taxon>Bacteria</taxon>
        <taxon>Bacillati</taxon>
        <taxon>Chloroflexota</taxon>
        <taxon>Chloroflexia</taxon>
        <taxon>Chloroflexales</taxon>
        <taxon>Roseiflexineae</taxon>
        <taxon>Roseiflexaceae</taxon>
        <taxon>Roseiflexus</taxon>
    </lineage>
</organism>
<evidence type="ECO:0008006" key="3">
    <source>
        <dbReference type="Google" id="ProtNLM"/>
    </source>
</evidence>
<name>A7NM87_ROSCS</name>
<reference evidence="1 2" key="1">
    <citation type="submission" date="2007-08" db="EMBL/GenBank/DDBJ databases">
        <title>Complete sequence of Roseiflexus castenholzii DSM 13941.</title>
        <authorList>
            <consortium name="US DOE Joint Genome Institute"/>
            <person name="Copeland A."/>
            <person name="Lucas S."/>
            <person name="Lapidus A."/>
            <person name="Barry K."/>
            <person name="Glavina del Rio T."/>
            <person name="Dalin E."/>
            <person name="Tice H."/>
            <person name="Pitluck S."/>
            <person name="Thompson L.S."/>
            <person name="Brettin T."/>
            <person name="Bruce D."/>
            <person name="Detter J.C."/>
            <person name="Han C."/>
            <person name="Tapia R."/>
            <person name="Schmutz J."/>
            <person name="Larimer F."/>
            <person name="Land M."/>
            <person name="Hauser L."/>
            <person name="Kyrpides N."/>
            <person name="Mikhailova N."/>
            <person name="Bryant D.A."/>
            <person name="Hanada S."/>
            <person name="Tsukatani Y."/>
            <person name="Richardson P."/>
        </authorList>
    </citation>
    <scope>NUCLEOTIDE SEQUENCE [LARGE SCALE GENOMIC DNA]</scope>
    <source>
        <strain evidence="2">DSM 13941 / HLO8</strain>
    </source>
</reference>
<dbReference type="OrthoDB" id="155733at2"/>
<dbReference type="KEGG" id="rca:Rcas_2564"/>
<dbReference type="RefSeq" id="WP_012121066.1">
    <property type="nucleotide sequence ID" value="NC_009767.1"/>
</dbReference>
<protein>
    <recommendedName>
        <fullName evidence="3">PBS lyase HEAT domain protein repeat-containing protein</fullName>
    </recommendedName>
</protein>
<dbReference type="STRING" id="383372.Rcas_2564"/>
<evidence type="ECO:0000313" key="1">
    <source>
        <dbReference type="EMBL" id="ABU58642.1"/>
    </source>
</evidence>
<gene>
    <name evidence="1" type="ordered locus">Rcas_2564</name>
</gene>
<accession>A7NM87</accession>
<dbReference type="EMBL" id="CP000804">
    <property type="protein sequence ID" value="ABU58642.1"/>
    <property type="molecule type" value="Genomic_DNA"/>
</dbReference>